<keyword evidence="2" id="KW-1133">Transmembrane helix</keyword>
<evidence type="ECO:0000256" key="1">
    <source>
        <dbReference type="SAM" id="MobiDB-lite"/>
    </source>
</evidence>
<sequence length="110" mass="12291">MSKERQQRRAVREAEQAAAASARAVEAERRARKDARKQRLTGWVPTQPSGRPTGVLAEKRSRELRVLVAVLIALNLLVFAFTRDWYVTGLTLVASVLGAPIVHMILFRKG</sequence>
<accession>A0A6G6WB98</accession>
<evidence type="ECO:0000313" key="3">
    <source>
        <dbReference type="EMBL" id="QIG42608.1"/>
    </source>
</evidence>
<dbReference type="RefSeq" id="WP_165230457.1">
    <property type="nucleotide sequence ID" value="NZ_CP049257.1"/>
</dbReference>
<organism evidence="3 4">
    <name type="scientific">Nocardioides anomalus</name>
    <dbReference type="NCBI Taxonomy" id="2712223"/>
    <lineage>
        <taxon>Bacteria</taxon>
        <taxon>Bacillati</taxon>
        <taxon>Actinomycetota</taxon>
        <taxon>Actinomycetes</taxon>
        <taxon>Propionibacteriales</taxon>
        <taxon>Nocardioidaceae</taxon>
        <taxon>Nocardioides</taxon>
    </lineage>
</organism>
<proteinExistence type="predicted"/>
<evidence type="ECO:0000313" key="4">
    <source>
        <dbReference type="Proteomes" id="UP000502996"/>
    </source>
</evidence>
<protein>
    <submittedName>
        <fullName evidence="3">Uncharacterized protein</fullName>
    </submittedName>
</protein>
<feature type="transmembrane region" description="Helical" evidence="2">
    <location>
        <begin position="64"/>
        <end position="81"/>
    </location>
</feature>
<feature type="transmembrane region" description="Helical" evidence="2">
    <location>
        <begin position="87"/>
        <end position="107"/>
    </location>
</feature>
<keyword evidence="2" id="KW-0812">Transmembrane</keyword>
<evidence type="ECO:0000256" key="2">
    <source>
        <dbReference type="SAM" id="Phobius"/>
    </source>
</evidence>
<dbReference type="KEGG" id="nano:G5V58_07295"/>
<reference evidence="3 4" key="1">
    <citation type="submission" date="2020-02" db="EMBL/GenBank/DDBJ databases">
        <title>Full genome sequence of Nocardioides sp. R-3366.</title>
        <authorList>
            <person name="Im W.-T."/>
        </authorList>
    </citation>
    <scope>NUCLEOTIDE SEQUENCE [LARGE SCALE GENOMIC DNA]</scope>
    <source>
        <strain evidence="3 4">R-3366</strain>
    </source>
</reference>
<dbReference type="Proteomes" id="UP000502996">
    <property type="component" value="Chromosome"/>
</dbReference>
<dbReference type="AlphaFoldDB" id="A0A6G6WB98"/>
<feature type="region of interest" description="Disordered" evidence="1">
    <location>
        <begin position="22"/>
        <end position="55"/>
    </location>
</feature>
<keyword evidence="4" id="KW-1185">Reference proteome</keyword>
<name>A0A6G6WB98_9ACTN</name>
<dbReference type="EMBL" id="CP049257">
    <property type="protein sequence ID" value="QIG42608.1"/>
    <property type="molecule type" value="Genomic_DNA"/>
</dbReference>
<gene>
    <name evidence="3" type="ORF">G5V58_07295</name>
</gene>
<keyword evidence="2" id="KW-0472">Membrane</keyword>